<reference evidence="5 6" key="1">
    <citation type="journal article" date="2011" name="J. Bacteriol.">
        <title>Genome sequence of the verrucomicrobium Opitutus terrae PB90-1, an abundant inhabitant of rice paddy soil ecosystems.</title>
        <authorList>
            <person name="van Passel M.W."/>
            <person name="Kant R."/>
            <person name="Palva A."/>
            <person name="Copeland A."/>
            <person name="Lucas S."/>
            <person name="Lapidus A."/>
            <person name="Glavina del Rio T."/>
            <person name="Pitluck S."/>
            <person name="Goltsman E."/>
            <person name="Clum A."/>
            <person name="Sun H."/>
            <person name="Schmutz J."/>
            <person name="Larimer F.W."/>
            <person name="Land M.L."/>
            <person name="Hauser L."/>
            <person name="Kyrpides N."/>
            <person name="Mikhailova N."/>
            <person name="Richardson P.P."/>
            <person name="Janssen P.H."/>
            <person name="de Vos W.M."/>
            <person name="Smidt H."/>
        </authorList>
    </citation>
    <scope>NUCLEOTIDE SEQUENCE [LARGE SCALE GENOMIC DNA]</scope>
    <source>
        <strain evidence="6">DSM 11246 / JCM 15787 / PB90-1</strain>
    </source>
</reference>
<dbReference type="Proteomes" id="UP000007013">
    <property type="component" value="Chromosome"/>
</dbReference>
<proteinExistence type="inferred from homology"/>
<dbReference type="GO" id="GO:0030527">
    <property type="term" value="F:structural constituent of chromatin"/>
    <property type="evidence" value="ECO:0007669"/>
    <property type="project" value="InterPro"/>
</dbReference>
<dbReference type="Gene3D" id="4.10.520.10">
    <property type="entry name" value="IHF-like DNA-binding proteins"/>
    <property type="match status" value="1"/>
</dbReference>
<gene>
    <name evidence="5" type="ordered locus">Oter_0503</name>
</gene>
<dbReference type="HOGENOM" id="CLU_105066_3_0_0"/>
<evidence type="ECO:0000256" key="4">
    <source>
        <dbReference type="RuleBase" id="RU003939"/>
    </source>
</evidence>
<dbReference type="InterPro" id="IPR010992">
    <property type="entry name" value="IHF-like_DNA-bd_dom_sf"/>
</dbReference>
<evidence type="ECO:0000256" key="1">
    <source>
        <dbReference type="ARBA" id="ARBA00010529"/>
    </source>
</evidence>
<organism evidence="5 6">
    <name type="scientific">Opitutus terrae (strain DSM 11246 / JCM 15787 / PB90-1)</name>
    <dbReference type="NCBI Taxonomy" id="452637"/>
    <lineage>
        <taxon>Bacteria</taxon>
        <taxon>Pseudomonadati</taxon>
        <taxon>Verrucomicrobiota</taxon>
        <taxon>Opitutia</taxon>
        <taxon>Opitutales</taxon>
        <taxon>Opitutaceae</taxon>
        <taxon>Opitutus</taxon>
    </lineage>
</organism>
<dbReference type="CDD" id="cd13831">
    <property type="entry name" value="HU"/>
    <property type="match status" value="1"/>
</dbReference>
<dbReference type="SMART" id="SM00411">
    <property type="entry name" value="BHL"/>
    <property type="match status" value="1"/>
</dbReference>
<protein>
    <submittedName>
        <fullName evidence="5">Histone family protein DNA-binding protein</fullName>
    </submittedName>
</protein>
<dbReference type="PRINTS" id="PR01727">
    <property type="entry name" value="DNABINDINGHU"/>
</dbReference>
<keyword evidence="2" id="KW-0226">DNA condensation</keyword>
<dbReference type="PANTHER" id="PTHR33175">
    <property type="entry name" value="DNA-BINDING PROTEIN HU"/>
    <property type="match status" value="1"/>
</dbReference>
<dbReference type="RefSeq" id="WP_012373331.1">
    <property type="nucleotide sequence ID" value="NC_010571.1"/>
</dbReference>
<evidence type="ECO:0000313" key="5">
    <source>
        <dbReference type="EMBL" id="ACB73793.1"/>
    </source>
</evidence>
<evidence type="ECO:0000313" key="6">
    <source>
        <dbReference type="Proteomes" id="UP000007013"/>
    </source>
</evidence>
<dbReference type="InterPro" id="IPR020816">
    <property type="entry name" value="Histone-like_DNA-bd_CS"/>
</dbReference>
<dbReference type="eggNOG" id="COG0776">
    <property type="taxonomic scope" value="Bacteria"/>
</dbReference>
<dbReference type="KEGG" id="ote:Oter_0503"/>
<evidence type="ECO:0000256" key="3">
    <source>
        <dbReference type="ARBA" id="ARBA00023125"/>
    </source>
</evidence>
<dbReference type="STRING" id="452637.Oter_0503"/>
<dbReference type="OrthoDB" id="9799835at2"/>
<evidence type="ECO:0000256" key="2">
    <source>
        <dbReference type="ARBA" id="ARBA00023067"/>
    </source>
</evidence>
<dbReference type="GO" id="GO:0003677">
    <property type="term" value="F:DNA binding"/>
    <property type="evidence" value="ECO:0007669"/>
    <property type="project" value="UniProtKB-KW"/>
</dbReference>
<dbReference type="GO" id="GO:0005829">
    <property type="term" value="C:cytosol"/>
    <property type="evidence" value="ECO:0007669"/>
    <property type="project" value="TreeGrafter"/>
</dbReference>
<dbReference type="InterPro" id="IPR000119">
    <property type="entry name" value="Hist_DNA-bd"/>
</dbReference>
<accession>B1ZRV0</accession>
<dbReference type="PROSITE" id="PS00045">
    <property type="entry name" value="HISTONE_LIKE"/>
    <property type="match status" value="1"/>
</dbReference>
<dbReference type="AlphaFoldDB" id="B1ZRV0"/>
<dbReference type="PANTHER" id="PTHR33175:SF3">
    <property type="entry name" value="DNA-BINDING PROTEIN HU-BETA"/>
    <property type="match status" value="1"/>
</dbReference>
<keyword evidence="3 5" id="KW-0238">DNA-binding</keyword>
<keyword evidence="6" id="KW-1185">Reference proteome</keyword>
<dbReference type="GO" id="GO:0030261">
    <property type="term" value="P:chromosome condensation"/>
    <property type="evidence" value="ECO:0007669"/>
    <property type="project" value="UniProtKB-KW"/>
</dbReference>
<sequence>MNKAELVDEVRKLLGAETSTAAAERAVDAVLAAVTRGLHRDKEVQLVGFGAFAVATRAARRGFNPHTQQPMKIRAMKTIRFKAGQALRAVA</sequence>
<dbReference type="Pfam" id="PF00216">
    <property type="entry name" value="Bac_DNA_binding"/>
    <property type="match status" value="1"/>
</dbReference>
<dbReference type="SUPFAM" id="SSF47729">
    <property type="entry name" value="IHF-like DNA-binding proteins"/>
    <property type="match status" value="1"/>
</dbReference>
<comment type="similarity">
    <text evidence="1 4">Belongs to the bacterial histone-like protein family.</text>
</comment>
<name>B1ZRV0_OPITP</name>
<dbReference type="EMBL" id="CP001032">
    <property type="protein sequence ID" value="ACB73793.1"/>
    <property type="molecule type" value="Genomic_DNA"/>
</dbReference>